<dbReference type="RefSeq" id="WP_090603452.1">
    <property type="nucleotide sequence ID" value="NZ_CTEE01000001.1"/>
</dbReference>
<dbReference type="Pfam" id="PF14032">
    <property type="entry name" value="PknH_C"/>
    <property type="match status" value="1"/>
</dbReference>
<dbReference type="Pfam" id="PF13676">
    <property type="entry name" value="TIR_2"/>
    <property type="match status" value="1"/>
</dbReference>
<dbReference type="PANTHER" id="PTHR47508">
    <property type="entry name" value="SAM DOMAIN-CONTAINING PROTEIN-RELATED"/>
    <property type="match status" value="1"/>
</dbReference>
<sequence>MTLFVSYSSQDRSTVDALAATLRRAHQQVWLDQELGGGDSWWAQILEQIRACDVFVVALSSNWLQSKPSQSELRYAQALNRPILPVRIGDIGSMRVNPLAALQIIDYRDPTVDAGIQLVTAIHSLVSKPQPLPDPLPDEPPVPFGYITRLGNQLSEKELSPQQQLQLLVELRSGLDEDGDDPSARSDIAQLLRMMRMRHDVTYRTRNDIDNVLASIEPSDSGSSATIEASMIATQPNTAGPGDGSPDAATLPAAQGRSSTQARSTSATQDSRKRLVIIGGAAAALVAAIVVAIVLVTQSSGKKPAATPRAAHPAPTPPGSAAPGGAPPAAPGSVVPAPTQPTPLDSVLLGAPEVATIMGVPNLDIGNQTQQMAPEWQLSNPNCLNAFYPTQDPAYAGSGFTGVRGQLLHAGADYRVYEAAVSFPTAEAANAFVAASANNWKACAGSTVTVTASAGTAHWNFGNPAGAAPKITLERTRKDGTNQCQRVLSAVSSVVLDVVACAPVVQNRGVEITDQMANNVKQ</sequence>
<dbReference type="Proteomes" id="UP000199251">
    <property type="component" value="Unassembled WGS sequence"/>
</dbReference>
<feature type="region of interest" description="Disordered" evidence="1">
    <location>
        <begin position="303"/>
        <end position="345"/>
    </location>
</feature>
<dbReference type="OrthoDB" id="4737208at2"/>
<dbReference type="SUPFAM" id="SSF52200">
    <property type="entry name" value="Toll/Interleukin receptor TIR domain"/>
    <property type="match status" value="1"/>
</dbReference>
<dbReference type="InterPro" id="IPR038232">
    <property type="entry name" value="PknH-like_Extracell_sf"/>
</dbReference>
<dbReference type="Gene3D" id="3.40.1000.70">
    <property type="entry name" value="PknH-like extracellular domain"/>
    <property type="match status" value="1"/>
</dbReference>
<feature type="compositionally biased region" description="Low complexity" evidence="1">
    <location>
        <begin position="257"/>
        <end position="269"/>
    </location>
</feature>
<evidence type="ECO:0000313" key="4">
    <source>
        <dbReference type="EMBL" id="CQD16240.1"/>
    </source>
</evidence>
<dbReference type="PROSITE" id="PS50104">
    <property type="entry name" value="TIR"/>
    <property type="match status" value="1"/>
</dbReference>
<dbReference type="GO" id="GO:0007165">
    <property type="term" value="P:signal transduction"/>
    <property type="evidence" value="ECO:0007669"/>
    <property type="project" value="InterPro"/>
</dbReference>
<organism evidence="4 5">
    <name type="scientific">Mycobacterium lentiflavum</name>
    <dbReference type="NCBI Taxonomy" id="141349"/>
    <lineage>
        <taxon>Bacteria</taxon>
        <taxon>Bacillati</taxon>
        <taxon>Actinomycetota</taxon>
        <taxon>Actinomycetes</taxon>
        <taxon>Mycobacteriales</taxon>
        <taxon>Mycobacteriaceae</taxon>
        <taxon>Mycobacterium</taxon>
        <taxon>Mycobacterium simiae complex</taxon>
    </lineage>
</organism>
<evidence type="ECO:0000259" key="3">
    <source>
        <dbReference type="PROSITE" id="PS50104"/>
    </source>
</evidence>
<dbReference type="InterPro" id="IPR026954">
    <property type="entry name" value="PknH-like_Extracell"/>
</dbReference>
<evidence type="ECO:0000313" key="5">
    <source>
        <dbReference type="Proteomes" id="UP000199251"/>
    </source>
</evidence>
<dbReference type="EMBL" id="CTEE01000001">
    <property type="protein sequence ID" value="CQD16240.1"/>
    <property type="molecule type" value="Genomic_DNA"/>
</dbReference>
<gene>
    <name evidence="4" type="ORF">BN1232_03502</name>
</gene>
<evidence type="ECO:0000256" key="1">
    <source>
        <dbReference type="SAM" id="MobiDB-lite"/>
    </source>
</evidence>
<keyword evidence="4" id="KW-0418">Kinase</keyword>
<reference evidence="4 5" key="1">
    <citation type="submission" date="2015-03" db="EMBL/GenBank/DDBJ databases">
        <authorList>
            <person name="Urmite Genomes"/>
        </authorList>
    </citation>
    <scope>NUCLEOTIDE SEQUENCE [LARGE SCALE GENOMIC DNA]</scope>
    <source>
        <strain evidence="4 5">CSUR P1491</strain>
    </source>
</reference>
<keyword evidence="2" id="KW-0472">Membrane</keyword>
<keyword evidence="2" id="KW-1133">Transmembrane helix</keyword>
<dbReference type="AlphaFoldDB" id="A0A0E4CNY7"/>
<feature type="region of interest" description="Disordered" evidence="1">
    <location>
        <begin position="234"/>
        <end position="270"/>
    </location>
</feature>
<dbReference type="Gene3D" id="3.40.50.10140">
    <property type="entry name" value="Toll/interleukin-1 receptor homology (TIR) domain"/>
    <property type="match status" value="1"/>
</dbReference>
<keyword evidence="4" id="KW-0808">Transferase</keyword>
<feature type="domain" description="TIR" evidence="3">
    <location>
        <begin position="1"/>
        <end position="127"/>
    </location>
</feature>
<feature type="transmembrane region" description="Helical" evidence="2">
    <location>
        <begin position="275"/>
        <end position="296"/>
    </location>
</feature>
<feature type="compositionally biased region" description="Pro residues" evidence="1">
    <location>
        <begin position="314"/>
        <end position="330"/>
    </location>
</feature>
<keyword evidence="2" id="KW-0812">Transmembrane</keyword>
<feature type="compositionally biased region" description="Low complexity" evidence="1">
    <location>
        <begin position="304"/>
        <end position="313"/>
    </location>
</feature>
<dbReference type="InterPro" id="IPR000157">
    <property type="entry name" value="TIR_dom"/>
</dbReference>
<dbReference type="GO" id="GO:0016301">
    <property type="term" value="F:kinase activity"/>
    <property type="evidence" value="ECO:0007669"/>
    <property type="project" value="UniProtKB-KW"/>
</dbReference>
<protein>
    <submittedName>
        <fullName evidence="4">Serine/threonine-protein kinase</fullName>
    </submittedName>
</protein>
<evidence type="ECO:0000256" key="2">
    <source>
        <dbReference type="SAM" id="Phobius"/>
    </source>
</evidence>
<name>A0A0E4CNY7_MYCLN</name>
<dbReference type="STRING" id="141349.BN1232_03502"/>
<proteinExistence type="predicted"/>
<dbReference type="InterPro" id="IPR035897">
    <property type="entry name" value="Toll_tir_struct_dom_sf"/>
</dbReference>
<dbReference type="PANTHER" id="PTHR47508:SF1">
    <property type="entry name" value="NON-SPECIFIC SERINE_THREONINE PROTEIN KINASE"/>
    <property type="match status" value="1"/>
</dbReference>
<accession>A0A0E4CNY7</accession>